<dbReference type="Pfam" id="PF08711">
    <property type="entry name" value="Med26"/>
    <property type="match status" value="1"/>
</dbReference>
<feature type="domain" description="RRM" evidence="4">
    <location>
        <begin position="730"/>
        <end position="801"/>
    </location>
</feature>
<dbReference type="Gene3D" id="3.30.70.330">
    <property type="match status" value="2"/>
</dbReference>
<evidence type="ECO:0000256" key="2">
    <source>
        <dbReference type="PROSITE-ProRule" id="PRU00649"/>
    </source>
</evidence>
<feature type="compositionally biased region" description="Polar residues" evidence="3">
    <location>
        <begin position="306"/>
        <end position="324"/>
    </location>
</feature>
<dbReference type="EMBL" id="HBFR01028906">
    <property type="protein sequence ID" value="CAD8893802.1"/>
    <property type="molecule type" value="Transcribed_RNA"/>
</dbReference>
<dbReference type="Gene3D" id="1.20.930.10">
    <property type="entry name" value="Conserved domain common to transcription factors TFIIS, elongin A, CRSP70"/>
    <property type="match status" value="1"/>
</dbReference>
<comment type="subcellular location">
    <subcellularLocation>
        <location evidence="2">Nucleus</location>
    </subcellularLocation>
</comment>
<proteinExistence type="predicted"/>
<dbReference type="GO" id="GO:0003723">
    <property type="term" value="F:RNA binding"/>
    <property type="evidence" value="ECO:0007669"/>
    <property type="project" value="UniProtKB-UniRule"/>
</dbReference>
<organism evidence="6">
    <name type="scientific">Corethron hystrix</name>
    <dbReference type="NCBI Taxonomy" id="216773"/>
    <lineage>
        <taxon>Eukaryota</taxon>
        <taxon>Sar</taxon>
        <taxon>Stramenopiles</taxon>
        <taxon>Ochrophyta</taxon>
        <taxon>Bacillariophyta</taxon>
        <taxon>Coscinodiscophyceae</taxon>
        <taxon>Corethrophycidae</taxon>
        <taxon>Corethrales</taxon>
        <taxon>Corethraceae</taxon>
        <taxon>Corethron</taxon>
    </lineage>
</organism>
<gene>
    <name evidence="6" type="ORF">CHYS00102_LOCUS21014</name>
</gene>
<dbReference type="SUPFAM" id="SSF47676">
    <property type="entry name" value="Conserved domain common to transcription factors TFIIS, elongin A, CRSP70"/>
    <property type="match status" value="1"/>
</dbReference>
<dbReference type="InterPro" id="IPR012677">
    <property type="entry name" value="Nucleotide-bd_a/b_plait_sf"/>
</dbReference>
<name>A0A7S1FXF7_9STRA</name>
<feature type="region of interest" description="Disordered" evidence="3">
    <location>
        <begin position="224"/>
        <end position="243"/>
    </location>
</feature>
<reference evidence="6" key="1">
    <citation type="submission" date="2021-01" db="EMBL/GenBank/DDBJ databases">
        <authorList>
            <person name="Corre E."/>
            <person name="Pelletier E."/>
            <person name="Niang G."/>
            <person name="Scheremetjew M."/>
            <person name="Finn R."/>
            <person name="Kale V."/>
            <person name="Holt S."/>
            <person name="Cochrane G."/>
            <person name="Meng A."/>
            <person name="Brown T."/>
            <person name="Cohen L."/>
        </authorList>
    </citation>
    <scope>NUCLEOTIDE SEQUENCE</scope>
    <source>
        <strain evidence="6">308</strain>
    </source>
</reference>
<keyword evidence="2" id="KW-0539">Nucleus</keyword>
<dbReference type="AlphaFoldDB" id="A0A7S1FXF7"/>
<dbReference type="PROSITE" id="PS50102">
    <property type="entry name" value="RRM"/>
    <property type="match status" value="2"/>
</dbReference>
<dbReference type="InterPro" id="IPR000504">
    <property type="entry name" value="RRM_dom"/>
</dbReference>
<dbReference type="InterPro" id="IPR017923">
    <property type="entry name" value="TFIIS_N"/>
</dbReference>
<evidence type="ECO:0000256" key="3">
    <source>
        <dbReference type="SAM" id="MobiDB-lite"/>
    </source>
</evidence>
<dbReference type="PANTHER" id="PTHR15241">
    <property type="entry name" value="TRANSFORMER-2-RELATED"/>
    <property type="match status" value="1"/>
</dbReference>
<accession>A0A7S1FXF7</accession>
<protein>
    <recommendedName>
        <fullName evidence="7">RRM domain-containing protein</fullName>
    </recommendedName>
</protein>
<dbReference type="PROSITE" id="PS51319">
    <property type="entry name" value="TFIIS_N"/>
    <property type="match status" value="1"/>
</dbReference>
<feature type="region of interest" description="Disordered" evidence="3">
    <location>
        <begin position="297"/>
        <end position="330"/>
    </location>
</feature>
<dbReference type="SUPFAM" id="SSF54928">
    <property type="entry name" value="RNA-binding domain, RBD"/>
    <property type="match status" value="1"/>
</dbReference>
<keyword evidence="1" id="KW-0694">RNA-binding</keyword>
<evidence type="ECO:0000259" key="5">
    <source>
        <dbReference type="PROSITE" id="PS51319"/>
    </source>
</evidence>
<dbReference type="PANTHER" id="PTHR15241:SF304">
    <property type="entry name" value="RRM DOMAIN-CONTAINING PROTEIN"/>
    <property type="match status" value="1"/>
</dbReference>
<sequence>MTADPNTALIASSASASSNDLLQRAKKAGCTPSLLTGGSEGSGSFEELATRVLVDLIHPNGKVADQHVLRLRPDAKVADALLFIKMADSNKVPDSDPKKKQILVYRRCVLLTVLGSTPGSDAIVANLIVKGYLNSVKVWLEDILSGSVGGIDLLLHLLNNIVYLPVTSDSIASSKIGKAVVGIKKHSICTSSANESTIKDLVNDVRDEWKTLVESKKKVKKADSIVPDSSKRLRDEDPVPVMSANPLTKKVRSSNTNLRASDLLRMNDTLSKGLATTSPKASVSDSATGALSKTNKRITWADSSGEPLTTSSDGTGRENLTQTSDENKDGMLDMESKASVGNNEIATILAMLDDMGKKTPALSSWKNATVLPPSDTPLPQVVSEQLSEQARRNTMVAPCGTYLAGAGIPNSVAMTMMENNIEMNVYNSTVSSTIPFSPPMQVVQPTVISASPPIAPPVPISVAPPTNAHLPSLVTPPSAGATLEMVQSMGLPLFLIGSNMQVLQNLAANPTLLSTFRNQHDGQFDQMRLLSFVQVMSGNQQPIPAPQAVAPLQHMYPNSSLNLQSAQTLGQNIAPPPFSAPPTINFSSNNYQTTNNRPTMSKYRGDTNSDGNLHLSGYGPSTTKEDIIALFAPYVRVDEVVMKSNFSFVNTSDPMGANLAREHLAGSFLGGAPIRINSAVRKAPDPSHKDSQLAKMSQIVRQKATPLPTNSLGQIDLDQVRDDRGNPATKNLFVAGYGPGTNEQDLREAFARIVTVVSVVKKNEKFAFVNTTDREAAVEARNSLMGTVVNGGVLRINFAKESGRLGTSFDTTYGPSNSAKINRYGYPIR</sequence>
<dbReference type="GO" id="GO:0005634">
    <property type="term" value="C:nucleus"/>
    <property type="evidence" value="ECO:0007669"/>
    <property type="project" value="UniProtKB-SubCell"/>
</dbReference>
<evidence type="ECO:0000313" key="6">
    <source>
        <dbReference type="EMBL" id="CAD8893802.1"/>
    </source>
</evidence>
<feature type="domain" description="RRM" evidence="4">
    <location>
        <begin position="611"/>
        <end position="681"/>
    </location>
</feature>
<dbReference type="InterPro" id="IPR035979">
    <property type="entry name" value="RBD_domain_sf"/>
</dbReference>
<evidence type="ECO:0008006" key="7">
    <source>
        <dbReference type="Google" id="ProtNLM"/>
    </source>
</evidence>
<dbReference type="SMART" id="SM00360">
    <property type="entry name" value="RRM"/>
    <property type="match status" value="2"/>
</dbReference>
<dbReference type="Pfam" id="PF00076">
    <property type="entry name" value="RRM_1"/>
    <property type="match status" value="1"/>
</dbReference>
<evidence type="ECO:0000256" key="1">
    <source>
        <dbReference type="PROSITE-ProRule" id="PRU00176"/>
    </source>
</evidence>
<evidence type="ECO:0000259" key="4">
    <source>
        <dbReference type="PROSITE" id="PS50102"/>
    </source>
</evidence>
<dbReference type="InterPro" id="IPR035441">
    <property type="entry name" value="TFIIS/LEDGF_dom_sf"/>
</dbReference>
<feature type="domain" description="TFIIS N-terminal" evidence="5">
    <location>
        <begin position="134"/>
        <end position="216"/>
    </location>
</feature>